<dbReference type="SUPFAM" id="SSF46894">
    <property type="entry name" value="C-terminal effector domain of the bipartite response regulators"/>
    <property type="match status" value="1"/>
</dbReference>
<dbReference type="Pfam" id="PF00196">
    <property type="entry name" value="GerE"/>
    <property type="match status" value="1"/>
</dbReference>
<evidence type="ECO:0000259" key="4">
    <source>
        <dbReference type="PROSITE" id="PS50043"/>
    </source>
</evidence>
<evidence type="ECO:0000313" key="5">
    <source>
        <dbReference type="EMBL" id="TZE81530.1"/>
    </source>
</evidence>
<dbReference type="PROSITE" id="PS00622">
    <property type="entry name" value="HTH_LUXR_1"/>
    <property type="match status" value="1"/>
</dbReference>
<dbReference type="PROSITE" id="PS50043">
    <property type="entry name" value="HTH_LUXR_2"/>
    <property type="match status" value="1"/>
</dbReference>
<dbReference type="EMBL" id="VTPS01000013">
    <property type="protein sequence ID" value="TZE81530.1"/>
    <property type="molecule type" value="Genomic_DNA"/>
</dbReference>
<proteinExistence type="predicted"/>
<dbReference type="SMART" id="SM00421">
    <property type="entry name" value="HTH_LUXR"/>
    <property type="match status" value="1"/>
</dbReference>
<dbReference type="InterPro" id="IPR000792">
    <property type="entry name" value="Tscrpt_reg_LuxR_C"/>
</dbReference>
<keyword evidence="3" id="KW-0804">Transcription</keyword>
<organism evidence="5 6">
    <name type="scientific">Calorimonas adulescens</name>
    <dbReference type="NCBI Taxonomy" id="2606906"/>
    <lineage>
        <taxon>Bacteria</taxon>
        <taxon>Bacillati</taxon>
        <taxon>Bacillota</taxon>
        <taxon>Clostridia</taxon>
        <taxon>Thermoanaerobacterales</taxon>
        <taxon>Thermoanaerobacteraceae</taxon>
        <taxon>Calorimonas</taxon>
    </lineage>
</organism>
<evidence type="ECO:0000256" key="3">
    <source>
        <dbReference type="ARBA" id="ARBA00023163"/>
    </source>
</evidence>
<name>A0A5D8QAA3_9THEO</name>
<dbReference type="InterPro" id="IPR036388">
    <property type="entry name" value="WH-like_DNA-bd_sf"/>
</dbReference>
<dbReference type="CDD" id="cd06170">
    <property type="entry name" value="LuxR_C_like"/>
    <property type="match status" value="1"/>
</dbReference>
<dbReference type="GO" id="GO:0006355">
    <property type="term" value="P:regulation of DNA-templated transcription"/>
    <property type="evidence" value="ECO:0007669"/>
    <property type="project" value="InterPro"/>
</dbReference>
<accession>A0A5D8QAA3</accession>
<evidence type="ECO:0000256" key="1">
    <source>
        <dbReference type="ARBA" id="ARBA00023015"/>
    </source>
</evidence>
<dbReference type="AlphaFoldDB" id="A0A5D8QAA3"/>
<reference evidence="5 6" key="1">
    <citation type="submission" date="2019-08" db="EMBL/GenBank/DDBJ databases">
        <title>Calorimonas adulescens gen. nov., sp. nov., an anaerobic thermophilic bacterium from Sakhalin hot spring.</title>
        <authorList>
            <person name="Khomyakova M.A."/>
            <person name="Merkel A.Y."/>
            <person name="Novikov A."/>
            <person name="Bonch-Osmolovskaya E.A."/>
            <person name="Slobodkin A.I."/>
        </authorList>
    </citation>
    <scope>NUCLEOTIDE SEQUENCE [LARGE SCALE GENOMIC DNA]</scope>
    <source>
        <strain evidence="5 6">A05MB</strain>
    </source>
</reference>
<feature type="domain" description="HTH luxR-type" evidence="4">
    <location>
        <begin position="1"/>
        <end position="54"/>
    </location>
</feature>
<dbReference type="InterPro" id="IPR016032">
    <property type="entry name" value="Sig_transdc_resp-reg_C-effctor"/>
</dbReference>
<keyword evidence="1" id="KW-0805">Transcription regulation</keyword>
<comment type="caution">
    <text evidence="5">The sequence shown here is derived from an EMBL/GenBank/DDBJ whole genome shotgun (WGS) entry which is preliminary data.</text>
</comment>
<sequence length="55" mass="6120">MDIAGLIAEGLSNRDIAKRLYISEGTVKNHISSILSKLDLKDRTQIAVFAIRNHI</sequence>
<dbReference type="PANTHER" id="PTHR44688:SF16">
    <property type="entry name" value="DNA-BINDING TRANSCRIPTIONAL ACTIVATOR DEVR_DOSR"/>
    <property type="match status" value="1"/>
</dbReference>
<dbReference type="PANTHER" id="PTHR44688">
    <property type="entry name" value="DNA-BINDING TRANSCRIPTIONAL ACTIVATOR DEVR_DOSR"/>
    <property type="match status" value="1"/>
</dbReference>
<evidence type="ECO:0000256" key="2">
    <source>
        <dbReference type="ARBA" id="ARBA00023125"/>
    </source>
</evidence>
<dbReference type="Gene3D" id="1.10.10.10">
    <property type="entry name" value="Winged helix-like DNA-binding domain superfamily/Winged helix DNA-binding domain"/>
    <property type="match status" value="1"/>
</dbReference>
<evidence type="ECO:0000313" key="6">
    <source>
        <dbReference type="Proteomes" id="UP000322976"/>
    </source>
</evidence>
<keyword evidence="2" id="KW-0238">DNA-binding</keyword>
<dbReference type="PRINTS" id="PR00038">
    <property type="entry name" value="HTHLUXR"/>
</dbReference>
<gene>
    <name evidence="5" type="ORF">FWJ32_08945</name>
</gene>
<dbReference type="Proteomes" id="UP000322976">
    <property type="component" value="Unassembled WGS sequence"/>
</dbReference>
<keyword evidence="6" id="KW-1185">Reference proteome</keyword>
<dbReference type="GO" id="GO:0003677">
    <property type="term" value="F:DNA binding"/>
    <property type="evidence" value="ECO:0007669"/>
    <property type="project" value="UniProtKB-KW"/>
</dbReference>
<protein>
    <submittedName>
        <fullName evidence="5">Response regulator transcription factor</fullName>
    </submittedName>
</protein>